<dbReference type="Gene3D" id="3.40.50.880">
    <property type="match status" value="1"/>
</dbReference>
<feature type="domain" description="Glutamine amidotransferase" evidence="1">
    <location>
        <begin position="116"/>
        <end position="225"/>
    </location>
</feature>
<dbReference type="CDD" id="cd01741">
    <property type="entry name" value="GATase1_1"/>
    <property type="match status" value="1"/>
</dbReference>
<dbReference type="InterPro" id="IPR017926">
    <property type="entry name" value="GATASE"/>
</dbReference>
<name>A0A9W9LLF5_9EURO</name>
<dbReference type="GO" id="GO:0005634">
    <property type="term" value="C:nucleus"/>
    <property type="evidence" value="ECO:0007669"/>
    <property type="project" value="TreeGrafter"/>
</dbReference>
<organism evidence="2 3">
    <name type="scientific">Penicillium capsulatum</name>
    <dbReference type="NCBI Taxonomy" id="69766"/>
    <lineage>
        <taxon>Eukaryota</taxon>
        <taxon>Fungi</taxon>
        <taxon>Dikarya</taxon>
        <taxon>Ascomycota</taxon>
        <taxon>Pezizomycotina</taxon>
        <taxon>Eurotiomycetes</taxon>
        <taxon>Eurotiomycetidae</taxon>
        <taxon>Eurotiales</taxon>
        <taxon>Aspergillaceae</taxon>
        <taxon>Penicillium</taxon>
    </lineage>
</organism>
<dbReference type="OrthoDB" id="92161at2759"/>
<evidence type="ECO:0000259" key="1">
    <source>
        <dbReference type="Pfam" id="PF00117"/>
    </source>
</evidence>
<reference evidence="2" key="1">
    <citation type="submission" date="2022-11" db="EMBL/GenBank/DDBJ databases">
        <authorList>
            <person name="Petersen C."/>
        </authorList>
    </citation>
    <scope>NUCLEOTIDE SEQUENCE</scope>
    <source>
        <strain evidence="2">IBT 21917</strain>
    </source>
</reference>
<dbReference type="PROSITE" id="PS51273">
    <property type="entry name" value="GATASE_TYPE_1"/>
    <property type="match status" value="1"/>
</dbReference>
<dbReference type="PANTHER" id="PTHR42695">
    <property type="entry name" value="GLUTAMINE AMIDOTRANSFERASE YLR126C-RELATED"/>
    <property type="match status" value="1"/>
</dbReference>
<dbReference type="InterPro" id="IPR029062">
    <property type="entry name" value="Class_I_gatase-like"/>
</dbReference>
<dbReference type="InterPro" id="IPR044992">
    <property type="entry name" value="ChyE-like"/>
</dbReference>
<dbReference type="PANTHER" id="PTHR42695:SF5">
    <property type="entry name" value="GLUTAMINE AMIDOTRANSFERASE YLR126C-RELATED"/>
    <property type="match status" value="1"/>
</dbReference>
<gene>
    <name evidence="2" type="ORF">N7492_006130</name>
</gene>
<evidence type="ECO:0000313" key="3">
    <source>
        <dbReference type="Proteomes" id="UP001146351"/>
    </source>
</evidence>
<proteinExistence type="predicted"/>
<accession>A0A9W9LLF5</accession>
<dbReference type="SUPFAM" id="SSF52317">
    <property type="entry name" value="Class I glutamine amidotransferase-like"/>
    <property type="match status" value="1"/>
</dbReference>
<dbReference type="Pfam" id="PF00117">
    <property type="entry name" value="GATase"/>
    <property type="match status" value="1"/>
</dbReference>
<evidence type="ECO:0000313" key="2">
    <source>
        <dbReference type="EMBL" id="KAJ5165834.1"/>
    </source>
</evidence>
<comment type="caution">
    <text evidence="2">The sequence shown here is derived from an EMBL/GenBank/DDBJ whole genome shotgun (WGS) entry which is preliminary data.</text>
</comment>
<sequence>MPAPLRIAVLECDTPLPNIHDRYNGYGGVFTELLKASAKALNQPAQLDPETGLDISKWDVVNTTEYPNLEDVDAVLLTGSSACPSRRDSAIPWNTHTGDTTEHNSFEDTPWINRLVEFTQQVLAQDRVRLLGICFGHQIVGRALGARVGRSDQGWEIAVCDMDLTEKGKELFGLEKIRIQQMHQDVVFNCPDNVTLLGSSPRCEVQGMYAPRRFVTVQGHPEFTGWIEKEIIETRAKAGVFDEVQAQDALSRAGNEHDGIAIGATFLKFLLE</sequence>
<dbReference type="AlphaFoldDB" id="A0A9W9LLF5"/>
<dbReference type="EMBL" id="JAPQKO010000004">
    <property type="protein sequence ID" value="KAJ5165834.1"/>
    <property type="molecule type" value="Genomic_DNA"/>
</dbReference>
<keyword evidence="3" id="KW-1185">Reference proteome</keyword>
<dbReference type="GO" id="GO:0005829">
    <property type="term" value="C:cytosol"/>
    <property type="evidence" value="ECO:0007669"/>
    <property type="project" value="TreeGrafter"/>
</dbReference>
<reference evidence="2" key="2">
    <citation type="journal article" date="2023" name="IMA Fungus">
        <title>Comparative genomic study of the Penicillium genus elucidates a diverse pangenome and 15 lateral gene transfer events.</title>
        <authorList>
            <person name="Petersen C."/>
            <person name="Sorensen T."/>
            <person name="Nielsen M.R."/>
            <person name="Sondergaard T.E."/>
            <person name="Sorensen J.L."/>
            <person name="Fitzpatrick D.A."/>
            <person name="Frisvad J.C."/>
            <person name="Nielsen K.L."/>
        </authorList>
    </citation>
    <scope>NUCLEOTIDE SEQUENCE</scope>
    <source>
        <strain evidence="2">IBT 21917</strain>
    </source>
</reference>
<protein>
    <recommendedName>
        <fullName evidence="1">Glutamine amidotransferase domain-containing protein</fullName>
    </recommendedName>
</protein>
<dbReference type="Proteomes" id="UP001146351">
    <property type="component" value="Unassembled WGS sequence"/>
</dbReference>